<evidence type="ECO:0000256" key="1">
    <source>
        <dbReference type="SAM" id="MobiDB-lite"/>
    </source>
</evidence>
<name>A0A4C1Z1S7_EUMVA</name>
<gene>
    <name evidence="2" type="ORF">EVAR_27006_1</name>
</gene>
<keyword evidence="3" id="KW-1185">Reference proteome</keyword>
<evidence type="ECO:0000313" key="2">
    <source>
        <dbReference type="EMBL" id="GBP82681.1"/>
    </source>
</evidence>
<comment type="caution">
    <text evidence="2">The sequence shown here is derived from an EMBL/GenBank/DDBJ whole genome shotgun (WGS) entry which is preliminary data.</text>
</comment>
<accession>A0A4C1Z1S7</accession>
<sequence>MIDGLAPPGPRASPGTARSASVQVRGQEVAGLLLPNKLEDFQNTVLILRQLNDVSRFMKVRLYGLVRLDG</sequence>
<protein>
    <submittedName>
        <fullName evidence="2">Uncharacterized protein</fullName>
    </submittedName>
</protein>
<organism evidence="2 3">
    <name type="scientific">Eumeta variegata</name>
    <name type="common">Bagworm moth</name>
    <name type="synonym">Eumeta japonica</name>
    <dbReference type="NCBI Taxonomy" id="151549"/>
    <lineage>
        <taxon>Eukaryota</taxon>
        <taxon>Metazoa</taxon>
        <taxon>Ecdysozoa</taxon>
        <taxon>Arthropoda</taxon>
        <taxon>Hexapoda</taxon>
        <taxon>Insecta</taxon>
        <taxon>Pterygota</taxon>
        <taxon>Neoptera</taxon>
        <taxon>Endopterygota</taxon>
        <taxon>Lepidoptera</taxon>
        <taxon>Glossata</taxon>
        <taxon>Ditrysia</taxon>
        <taxon>Tineoidea</taxon>
        <taxon>Psychidae</taxon>
        <taxon>Oiketicinae</taxon>
        <taxon>Eumeta</taxon>
    </lineage>
</organism>
<reference evidence="2 3" key="1">
    <citation type="journal article" date="2019" name="Commun. Biol.">
        <title>The bagworm genome reveals a unique fibroin gene that provides high tensile strength.</title>
        <authorList>
            <person name="Kono N."/>
            <person name="Nakamura H."/>
            <person name="Ohtoshi R."/>
            <person name="Tomita M."/>
            <person name="Numata K."/>
            <person name="Arakawa K."/>
        </authorList>
    </citation>
    <scope>NUCLEOTIDE SEQUENCE [LARGE SCALE GENOMIC DNA]</scope>
</reference>
<dbReference type="AlphaFoldDB" id="A0A4C1Z1S7"/>
<proteinExistence type="predicted"/>
<feature type="region of interest" description="Disordered" evidence="1">
    <location>
        <begin position="1"/>
        <end position="21"/>
    </location>
</feature>
<dbReference type="EMBL" id="BGZK01001579">
    <property type="protein sequence ID" value="GBP82681.1"/>
    <property type="molecule type" value="Genomic_DNA"/>
</dbReference>
<dbReference type="Proteomes" id="UP000299102">
    <property type="component" value="Unassembled WGS sequence"/>
</dbReference>
<evidence type="ECO:0000313" key="3">
    <source>
        <dbReference type="Proteomes" id="UP000299102"/>
    </source>
</evidence>